<evidence type="ECO:0000313" key="4">
    <source>
        <dbReference type="EMBL" id="CAF4658434.1"/>
    </source>
</evidence>
<dbReference type="CDD" id="cd02440">
    <property type="entry name" value="AdoMet_MTases"/>
    <property type="match status" value="1"/>
</dbReference>
<evidence type="ECO:0000313" key="5">
    <source>
        <dbReference type="EMBL" id="CAF4910803.1"/>
    </source>
</evidence>
<dbReference type="Proteomes" id="UP000663862">
    <property type="component" value="Unassembled WGS sequence"/>
</dbReference>
<accession>A0A821VLH8</accession>
<evidence type="ECO:0000256" key="1">
    <source>
        <dbReference type="ARBA" id="ARBA00022679"/>
    </source>
</evidence>
<dbReference type="EMBL" id="CAJNYU010004290">
    <property type="protein sequence ID" value="CAF3740624.1"/>
    <property type="molecule type" value="Genomic_DNA"/>
</dbReference>
<organism evidence="5 6">
    <name type="scientific">Rotaria socialis</name>
    <dbReference type="NCBI Taxonomy" id="392032"/>
    <lineage>
        <taxon>Eukaryota</taxon>
        <taxon>Metazoa</taxon>
        <taxon>Spiralia</taxon>
        <taxon>Gnathifera</taxon>
        <taxon>Rotifera</taxon>
        <taxon>Eurotatoria</taxon>
        <taxon>Bdelloidea</taxon>
        <taxon>Philodinida</taxon>
        <taxon>Philodinidae</taxon>
        <taxon>Rotaria</taxon>
    </lineage>
</organism>
<evidence type="ECO:0000313" key="3">
    <source>
        <dbReference type="EMBL" id="CAF3740624.1"/>
    </source>
</evidence>
<proteinExistence type="predicted"/>
<dbReference type="AlphaFoldDB" id="A0A821VLH8"/>
<dbReference type="Proteomes" id="UP000663869">
    <property type="component" value="Unassembled WGS sequence"/>
</dbReference>
<dbReference type="Proteomes" id="UP000663865">
    <property type="component" value="Unassembled WGS sequence"/>
</dbReference>
<sequence>MKIISGIYTEAWSRPEVGTLNDVCGPKSPYEEYYNVTYFKWQLKHQLFQASHSDPTRMGRIKPVYTVLEIGCSAGAVLSTIKCATKFCVEINSYARAYAEKIYNLTTFRCIAELSDNSVDYAYSVAVLEHVEAPLILLRQLYSKMRSGSTLEIQVKNEGRQSASNYSKQQNWSYKRHDLNNHLYTWTELLLGNMIQGAGFEIIRIVGSIGAFPPNYQELWSKVSAQRWANIVKEEGKKQGVETLTAFAKKK</sequence>
<evidence type="ECO:0000313" key="2">
    <source>
        <dbReference type="EMBL" id="CAF3464330.1"/>
    </source>
</evidence>
<dbReference type="InterPro" id="IPR029063">
    <property type="entry name" value="SAM-dependent_MTases_sf"/>
</dbReference>
<gene>
    <name evidence="3" type="ORF">FME351_LOCUS30244</name>
    <name evidence="2" type="ORF">KIK155_LOCUS13328</name>
    <name evidence="5" type="ORF">TOA249_LOCUS31375</name>
    <name evidence="4" type="ORF">TSG867_LOCUS31206</name>
</gene>
<dbReference type="EMBL" id="CAJNYV010002248">
    <property type="protein sequence ID" value="CAF3464330.1"/>
    <property type="molecule type" value="Genomic_DNA"/>
</dbReference>
<protein>
    <recommendedName>
        <fullName evidence="7">Methyltransferase type 11 domain-containing protein</fullName>
    </recommendedName>
</protein>
<dbReference type="PANTHER" id="PTHR43861">
    <property type="entry name" value="TRANS-ACONITATE 2-METHYLTRANSFERASE-RELATED"/>
    <property type="match status" value="1"/>
</dbReference>
<dbReference type="Proteomes" id="UP000663838">
    <property type="component" value="Unassembled WGS sequence"/>
</dbReference>
<dbReference type="Gene3D" id="3.40.50.150">
    <property type="entry name" value="Vaccinia Virus protein VP39"/>
    <property type="match status" value="1"/>
</dbReference>
<evidence type="ECO:0008006" key="7">
    <source>
        <dbReference type="Google" id="ProtNLM"/>
    </source>
</evidence>
<keyword evidence="1" id="KW-0808">Transferase</keyword>
<evidence type="ECO:0000313" key="6">
    <source>
        <dbReference type="Proteomes" id="UP000663838"/>
    </source>
</evidence>
<name>A0A821VLH8_9BILA</name>
<dbReference type="EMBL" id="CAJOBS010006256">
    <property type="protein sequence ID" value="CAF4910803.1"/>
    <property type="molecule type" value="Genomic_DNA"/>
</dbReference>
<dbReference type="EMBL" id="CAJOBQ010005572">
    <property type="protein sequence ID" value="CAF4658434.1"/>
    <property type="molecule type" value="Genomic_DNA"/>
</dbReference>
<comment type="caution">
    <text evidence="5">The sequence shown here is derived from an EMBL/GenBank/DDBJ whole genome shotgun (WGS) entry which is preliminary data.</text>
</comment>
<dbReference type="Pfam" id="PF13489">
    <property type="entry name" value="Methyltransf_23"/>
    <property type="match status" value="1"/>
</dbReference>
<dbReference type="SUPFAM" id="SSF53335">
    <property type="entry name" value="S-adenosyl-L-methionine-dependent methyltransferases"/>
    <property type="match status" value="1"/>
</dbReference>
<dbReference type="GO" id="GO:0016740">
    <property type="term" value="F:transferase activity"/>
    <property type="evidence" value="ECO:0007669"/>
    <property type="project" value="UniProtKB-KW"/>
</dbReference>
<reference evidence="5" key="1">
    <citation type="submission" date="2021-02" db="EMBL/GenBank/DDBJ databases">
        <authorList>
            <person name="Nowell W R."/>
        </authorList>
    </citation>
    <scope>NUCLEOTIDE SEQUENCE</scope>
</reference>
<dbReference type="PANTHER" id="PTHR43861:SF3">
    <property type="entry name" value="PUTATIVE (AFU_ORTHOLOGUE AFUA_2G14390)-RELATED"/>
    <property type="match status" value="1"/>
</dbReference>